<feature type="region of interest" description="Disordered" evidence="1">
    <location>
        <begin position="1"/>
        <end position="35"/>
    </location>
</feature>
<dbReference type="Proteomes" id="UP000092177">
    <property type="component" value="Chromosome 4"/>
</dbReference>
<accession>A0A1B7YG06</accession>
<keyword evidence="3" id="KW-1185">Reference proteome</keyword>
<evidence type="ECO:0000256" key="1">
    <source>
        <dbReference type="SAM" id="MobiDB-lite"/>
    </source>
</evidence>
<proteinExistence type="predicted"/>
<evidence type="ECO:0000313" key="3">
    <source>
        <dbReference type="Proteomes" id="UP000092177"/>
    </source>
</evidence>
<feature type="region of interest" description="Disordered" evidence="1">
    <location>
        <begin position="162"/>
        <end position="188"/>
    </location>
</feature>
<evidence type="ECO:0000313" key="2">
    <source>
        <dbReference type="EMBL" id="OBR10880.1"/>
    </source>
</evidence>
<sequence length="713" mass="77310">MSAHLPSSIGGGSGLSADDSQTALSTRESSGSAAALERPAVTKLHGVFVPSCKGGTVIYPDTTLKTPMTQRRTSIVPPAPATTLHCTLLSCGDDGTMTWAPQASPVLRRPSRCMSMDEKGVQSHSHCLPKAVEEVVNKRHLAGVFGQGLILLSCVPCKSSLPEDLSPGHSPPPDGHRSAPTTSSKAQGDIASIQDPQFIRPGQTPGNPGRHGYMLWGKPHGLMQGIMAKVRNHLAGHRKPDIMPAEEAAISTICPRRSCQYILSDTQVQDVVEIVFQEMCKHGAPFQDLKAVGSQQTTGNADHTRLSRKPSCLKNAIEPQSATKADPEITLSEPKPPFFTRSTSDRQARSRTMSQQMPVTTTVCGKNRTNIRWSESRLTDETDLESVSDVPQVPKTTFFQPNSSSISSSTLNPNITDEAHRLVSTQTETVRSETPVFHDFSLCPNTDSTISQQTKNINESGIEDDKMASRKMTSFPALPKRHCTNEWISPPASFIAPENGSNMYHLGIDARLGSIAPIDCEVAEEQASETESRHGMFHGFFNPNATKPSRRSSDNVRDNGQPYRKNRSSLASAESGNRRSAHFIEPHLRQHPDTDPGFMHKLSRKISSVFQVNTNNSRTTRAPAPSEEADGQVSVKFAEALSASRPGAGGDEPVVRHLSEPEYNAVYQAMTLSKPNKGILQRHSIVLEDNIPHVCEDELGISGLPTPSAQSSP</sequence>
<comment type="caution">
    <text evidence="2">The sequence shown here is derived from an EMBL/GenBank/DDBJ whole genome shotgun (WGS) entry which is preliminary data.</text>
</comment>
<dbReference type="RefSeq" id="XP_018159397.1">
    <property type="nucleotide sequence ID" value="XM_018301547.1"/>
</dbReference>
<dbReference type="AlphaFoldDB" id="A0A1B7YG06"/>
<feature type="region of interest" description="Disordered" evidence="1">
    <location>
        <begin position="528"/>
        <end position="578"/>
    </location>
</feature>
<dbReference type="KEGG" id="chig:CH63R_06572"/>
<dbReference type="OrthoDB" id="4837923at2759"/>
<dbReference type="EMBL" id="LTAN01000004">
    <property type="protein sequence ID" value="OBR10880.1"/>
    <property type="molecule type" value="Genomic_DNA"/>
</dbReference>
<feature type="compositionally biased region" description="Polar residues" evidence="1">
    <location>
        <begin position="18"/>
        <end position="32"/>
    </location>
</feature>
<protein>
    <submittedName>
        <fullName evidence="2">Uncharacterized protein</fullName>
    </submittedName>
</protein>
<feature type="region of interest" description="Disordered" evidence="1">
    <location>
        <begin position="318"/>
        <end position="357"/>
    </location>
</feature>
<reference evidence="3" key="1">
    <citation type="journal article" date="2017" name="BMC Genomics">
        <title>Gapless genome assembly of Colletotrichum higginsianum reveals chromosome structure and association of transposable elements with secondary metabolite gene clusters.</title>
        <authorList>
            <person name="Dallery J.-F."/>
            <person name="Lapalu N."/>
            <person name="Zampounis A."/>
            <person name="Pigne S."/>
            <person name="Luyten I."/>
            <person name="Amselem J."/>
            <person name="Wittenberg A.H.J."/>
            <person name="Zhou S."/>
            <person name="de Queiroz M.V."/>
            <person name="Robin G.P."/>
            <person name="Auger A."/>
            <person name="Hainaut M."/>
            <person name="Henrissat B."/>
            <person name="Kim K.-T."/>
            <person name="Lee Y.-H."/>
            <person name="Lespinet O."/>
            <person name="Schwartz D.C."/>
            <person name="Thon M.R."/>
            <person name="O'Connell R.J."/>
        </authorList>
    </citation>
    <scope>NUCLEOTIDE SEQUENCE [LARGE SCALE GENOMIC DNA]</scope>
    <source>
        <strain evidence="3">IMI 349063</strain>
    </source>
</reference>
<dbReference type="VEuPathDB" id="FungiDB:CH63R_06572"/>
<gene>
    <name evidence="2" type="ORF">CH63R_06572</name>
</gene>
<name>A0A1B7YG06_COLHI</name>
<organism evidence="2 3">
    <name type="scientific">Colletotrichum higginsianum (strain IMI 349063)</name>
    <name type="common">Crucifer anthracnose fungus</name>
    <dbReference type="NCBI Taxonomy" id="759273"/>
    <lineage>
        <taxon>Eukaryota</taxon>
        <taxon>Fungi</taxon>
        <taxon>Dikarya</taxon>
        <taxon>Ascomycota</taxon>
        <taxon>Pezizomycotina</taxon>
        <taxon>Sordariomycetes</taxon>
        <taxon>Hypocreomycetidae</taxon>
        <taxon>Glomerellales</taxon>
        <taxon>Glomerellaceae</taxon>
        <taxon>Colletotrichum</taxon>
        <taxon>Colletotrichum destructivum species complex</taxon>
    </lineage>
</organism>
<dbReference type="GeneID" id="28865654"/>